<sequence length="75" mass="8220">MWGGFTVAPQVLMPYGRLFNGSLGGARLDSASGLGDPILAAPVWLVNNPSTTFRPRALPVRPCRFLRCRAHAQRR</sequence>
<protein>
    <submittedName>
        <fullName evidence="1">QbdB protein</fullName>
    </submittedName>
</protein>
<dbReference type="Pfam" id="PF13557">
    <property type="entry name" value="Phenol_MetA_deg"/>
    <property type="match status" value="1"/>
</dbReference>
<dbReference type="AlphaFoldDB" id="A0A7H4MZH8"/>
<proteinExistence type="predicted"/>
<reference evidence="1 2" key="1">
    <citation type="submission" date="2018-06" db="EMBL/GenBank/DDBJ databases">
        <authorList>
            <consortium name="Pathogen Informatics"/>
            <person name="Doyle S."/>
        </authorList>
    </citation>
    <scope>NUCLEOTIDE SEQUENCE [LARGE SCALE GENOMIC DNA]</scope>
    <source>
        <strain evidence="1 2">NCTC11685</strain>
    </source>
</reference>
<organism evidence="1 2">
    <name type="scientific">Klebsiella michiganensis</name>
    <dbReference type="NCBI Taxonomy" id="1134687"/>
    <lineage>
        <taxon>Bacteria</taxon>
        <taxon>Pseudomonadati</taxon>
        <taxon>Pseudomonadota</taxon>
        <taxon>Gammaproteobacteria</taxon>
        <taxon>Enterobacterales</taxon>
        <taxon>Enterobacteriaceae</taxon>
        <taxon>Klebsiella/Raoultella group</taxon>
        <taxon>Klebsiella</taxon>
    </lineage>
</organism>
<accession>A0A7H4MZH8</accession>
<evidence type="ECO:0000313" key="1">
    <source>
        <dbReference type="EMBL" id="STV71642.1"/>
    </source>
</evidence>
<name>A0A7H4MZH8_9ENTR</name>
<evidence type="ECO:0000313" key="2">
    <source>
        <dbReference type="Proteomes" id="UP000254863"/>
    </source>
</evidence>
<dbReference type="Proteomes" id="UP000254863">
    <property type="component" value="Unassembled WGS sequence"/>
</dbReference>
<dbReference type="InterPro" id="IPR025737">
    <property type="entry name" value="FApF"/>
</dbReference>
<comment type="caution">
    <text evidence="1">The sequence shown here is derived from an EMBL/GenBank/DDBJ whole genome shotgun (WGS) entry which is preliminary data.</text>
</comment>
<gene>
    <name evidence="1" type="ORF">NCTC11685_00391</name>
</gene>
<dbReference type="EMBL" id="UGMS01000001">
    <property type="protein sequence ID" value="STV71642.1"/>
    <property type="molecule type" value="Genomic_DNA"/>
</dbReference>